<keyword evidence="1" id="KW-1133">Transmembrane helix</keyword>
<proteinExistence type="predicted"/>
<dbReference type="Proteomes" id="UP000030758">
    <property type="component" value="Unassembled WGS sequence"/>
</dbReference>
<evidence type="ECO:0000313" key="3">
    <source>
        <dbReference type="EMBL" id="KFD48706.1"/>
    </source>
</evidence>
<dbReference type="InterPro" id="IPR000010">
    <property type="entry name" value="Cystatin_dom"/>
</dbReference>
<evidence type="ECO:0000259" key="2">
    <source>
        <dbReference type="Pfam" id="PF00031"/>
    </source>
</evidence>
<evidence type="ECO:0000313" key="4">
    <source>
        <dbReference type="EMBL" id="KFD69294.1"/>
    </source>
</evidence>
<keyword evidence="1" id="KW-0812">Transmembrane</keyword>
<protein>
    <recommendedName>
        <fullName evidence="2">Cystatin domain-containing protein</fullName>
    </recommendedName>
</protein>
<dbReference type="Proteomes" id="UP000030764">
    <property type="component" value="Unassembled WGS sequence"/>
</dbReference>
<gene>
    <name evidence="3" type="ORF">M513_10417</name>
    <name evidence="4" type="ORF">M514_10417</name>
</gene>
<dbReference type="AlphaFoldDB" id="A0A085LUR0"/>
<dbReference type="GO" id="GO:0004869">
    <property type="term" value="F:cysteine-type endopeptidase inhibitor activity"/>
    <property type="evidence" value="ECO:0007669"/>
    <property type="project" value="InterPro"/>
</dbReference>
<dbReference type="InterPro" id="IPR046350">
    <property type="entry name" value="Cystatin_sf"/>
</dbReference>
<dbReference type="EMBL" id="KL363286">
    <property type="protein sequence ID" value="KFD48706.1"/>
    <property type="molecule type" value="Genomic_DNA"/>
</dbReference>
<reference evidence="3 5" key="1">
    <citation type="journal article" date="2014" name="Nat. Genet.">
        <title>Genome and transcriptome of the porcine whipworm Trichuris suis.</title>
        <authorList>
            <person name="Jex A.R."/>
            <person name="Nejsum P."/>
            <person name="Schwarz E.M."/>
            <person name="Hu L."/>
            <person name="Young N.D."/>
            <person name="Hall R.S."/>
            <person name="Korhonen P.K."/>
            <person name="Liao S."/>
            <person name="Thamsborg S."/>
            <person name="Xia J."/>
            <person name="Xu P."/>
            <person name="Wang S."/>
            <person name="Scheerlinck J.P."/>
            <person name="Hofmann A."/>
            <person name="Sternberg P.W."/>
            <person name="Wang J."/>
            <person name="Gasser R.B."/>
        </authorList>
    </citation>
    <scope>NUCLEOTIDE SEQUENCE [LARGE SCALE GENOMIC DNA]</scope>
    <source>
        <strain evidence="4">DCEP-RM93F</strain>
        <strain evidence="3">DCEP-RM93M</strain>
    </source>
</reference>
<accession>A0A085LUR0</accession>
<dbReference type="SUPFAM" id="SSF54403">
    <property type="entry name" value="Cystatin/monellin"/>
    <property type="match status" value="1"/>
</dbReference>
<sequence>MHILEGQTCVFDKKNLLLYVEKQTIATLLGLFVSACLHEMFLFALLLSLLLVTQETCSIFASRRRTGKSDQDEAVVEIVNLLLDTINDEESKNPFVQNPFALIQIIESTRQPVNGSTYHVTFAAGEARCSARKRIIHGIHRNNSTTRRDNCRLSREGEMRIYGAKVVNKTLLNPQIEVMEKNLIYSFNYSFK</sequence>
<feature type="transmembrane region" description="Helical" evidence="1">
    <location>
        <begin position="25"/>
        <end position="52"/>
    </location>
</feature>
<keyword evidence="1" id="KW-0472">Membrane</keyword>
<feature type="domain" description="Cystatin" evidence="2">
    <location>
        <begin position="75"/>
        <end position="134"/>
    </location>
</feature>
<dbReference type="Gene3D" id="3.10.450.10">
    <property type="match status" value="1"/>
</dbReference>
<evidence type="ECO:0000313" key="5">
    <source>
        <dbReference type="Proteomes" id="UP000030764"/>
    </source>
</evidence>
<name>A0A085LUR0_9BILA</name>
<dbReference type="Pfam" id="PF00031">
    <property type="entry name" value="Cystatin"/>
    <property type="match status" value="1"/>
</dbReference>
<organism evidence="3 5">
    <name type="scientific">Trichuris suis</name>
    <name type="common">pig whipworm</name>
    <dbReference type="NCBI Taxonomy" id="68888"/>
    <lineage>
        <taxon>Eukaryota</taxon>
        <taxon>Metazoa</taxon>
        <taxon>Ecdysozoa</taxon>
        <taxon>Nematoda</taxon>
        <taxon>Enoplea</taxon>
        <taxon>Dorylaimia</taxon>
        <taxon>Trichinellida</taxon>
        <taxon>Trichuridae</taxon>
        <taxon>Trichuris</taxon>
    </lineage>
</organism>
<keyword evidence="5" id="KW-1185">Reference proteome</keyword>
<evidence type="ECO:0000256" key="1">
    <source>
        <dbReference type="SAM" id="Phobius"/>
    </source>
</evidence>
<dbReference type="EMBL" id="KL367496">
    <property type="protein sequence ID" value="KFD69294.1"/>
    <property type="molecule type" value="Genomic_DNA"/>
</dbReference>